<dbReference type="GO" id="GO:0005737">
    <property type="term" value="C:cytoplasm"/>
    <property type="evidence" value="ECO:0007669"/>
    <property type="project" value="TreeGrafter"/>
</dbReference>
<dbReference type="InterPro" id="IPR022998">
    <property type="entry name" value="ThiamineP_synth_TenI"/>
</dbReference>
<dbReference type="EC" id="2.5.1.3" evidence="9"/>
<dbReference type="PANTHER" id="PTHR20857:SF15">
    <property type="entry name" value="THIAMINE-PHOSPHATE SYNTHASE"/>
    <property type="match status" value="1"/>
</dbReference>
<protein>
    <recommendedName>
        <fullName evidence="9">Thiamine-phosphate synthase</fullName>
        <shortName evidence="9">TP synthase</shortName>
        <shortName evidence="9">TPS</shortName>
        <ecNumber evidence="9">2.5.1.3</ecNumber>
    </recommendedName>
    <alternativeName>
        <fullName evidence="9">Thiamine-phosphate pyrophosphorylase</fullName>
        <shortName evidence="9">TMP pyrophosphorylase</shortName>
        <shortName evidence="9">TMP-PPase</shortName>
    </alternativeName>
</protein>
<evidence type="ECO:0000256" key="6">
    <source>
        <dbReference type="ARBA" id="ARBA00047334"/>
    </source>
</evidence>
<comment type="pathway">
    <text evidence="1 9 11">Cofactor biosynthesis; thiamine diphosphate biosynthesis; thiamine phosphate from 4-amino-2-methyl-5-diphosphomethylpyrimidine and 4-methyl-5-(2-phosphoethyl)-thiazole: step 1/1.</text>
</comment>
<evidence type="ECO:0000313" key="13">
    <source>
        <dbReference type="EMBL" id="SEL53242.1"/>
    </source>
</evidence>
<feature type="binding site" evidence="9">
    <location>
        <position position="70"/>
    </location>
    <ligand>
        <name>Mg(2+)</name>
        <dbReference type="ChEBI" id="CHEBI:18420"/>
    </ligand>
</feature>
<dbReference type="EMBL" id="FOAN01000004">
    <property type="protein sequence ID" value="SEL53242.1"/>
    <property type="molecule type" value="Genomic_DNA"/>
</dbReference>
<proteinExistence type="inferred from homology"/>
<feature type="binding site" evidence="9">
    <location>
        <position position="89"/>
    </location>
    <ligand>
        <name>Mg(2+)</name>
        <dbReference type="ChEBI" id="CHEBI:18420"/>
    </ligand>
</feature>
<feature type="binding site" evidence="9">
    <location>
        <position position="108"/>
    </location>
    <ligand>
        <name>4-amino-2-methyl-5-(diphosphooxymethyl)pyrimidine</name>
        <dbReference type="ChEBI" id="CHEBI:57841"/>
    </ligand>
</feature>
<evidence type="ECO:0000256" key="9">
    <source>
        <dbReference type="HAMAP-Rule" id="MF_00097"/>
    </source>
</evidence>
<comment type="function">
    <text evidence="9">Condenses 4-methyl-5-(beta-hydroxyethyl)thiazole monophosphate (THZ-P) and 2-methyl-4-amino-5-hydroxymethyl pyrimidine pyrophosphate (HMP-PP) to form thiamine monophosphate (TMP).</text>
</comment>
<comment type="caution">
    <text evidence="9">Lacks conserved residue(s) required for the propagation of feature annotation.</text>
</comment>
<dbReference type="SUPFAM" id="SSF51391">
    <property type="entry name" value="Thiamin phosphate synthase"/>
    <property type="match status" value="1"/>
</dbReference>
<feature type="binding site" evidence="9">
    <location>
        <position position="137"/>
    </location>
    <ligand>
        <name>4-amino-2-methyl-5-(diphosphooxymethyl)pyrimidine</name>
        <dbReference type="ChEBI" id="CHEBI:57841"/>
    </ligand>
</feature>
<dbReference type="Proteomes" id="UP000199664">
    <property type="component" value="Unassembled WGS sequence"/>
</dbReference>
<feature type="binding site" evidence="9">
    <location>
        <begin position="37"/>
        <end position="41"/>
    </location>
    <ligand>
        <name>4-amino-2-methyl-5-(diphosphooxymethyl)pyrimidine</name>
        <dbReference type="ChEBI" id="CHEBI:57841"/>
    </ligand>
</feature>
<dbReference type="Pfam" id="PF02581">
    <property type="entry name" value="TMP-TENI"/>
    <property type="match status" value="1"/>
</dbReference>
<evidence type="ECO:0000256" key="5">
    <source>
        <dbReference type="ARBA" id="ARBA00022977"/>
    </source>
</evidence>
<name>A0A1H7QZB6_9HYPH</name>
<dbReference type="GO" id="GO:0000287">
    <property type="term" value="F:magnesium ion binding"/>
    <property type="evidence" value="ECO:0007669"/>
    <property type="project" value="UniProtKB-UniRule"/>
</dbReference>
<dbReference type="NCBIfam" id="TIGR00693">
    <property type="entry name" value="thiE"/>
    <property type="match status" value="1"/>
</dbReference>
<evidence type="ECO:0000259" key="12">
    <source>
        <dbReference type="Pfam" id="PF02581"/>
    </source>
</evidence>
<dbReference type="HAMAP" id="MF_00097">
    <property type="entry name" value="TMP_synthase"/>
    <property type="match status" value="1"/>
</dbReference>
<comment type="catalytic activity">
    <reaction evidence="6 9 10">
        <text>4-methyl-5-(2-phosphooxyethyl)-thiazole + 4-amino-2-methyl-5-(diphosphooxymethyl)pyrimidine + H(+) = thiamine phosphate + diphosphate</text>
        <dbReference type="Rhea" id="RHEA:22328"/>
        <dbReference type="ChEBI" id="CHEBI:15378"/>
        <dbReference type="ChEBI" id="CHEBI:33019"/>
        <dbReference type="ChEBI" id="CHEBI:37575"/>
        <dbReference type="ChEBI" id="CHEBI:57841"/>
        <dbReference type="ChEBI" id="CHEBI:58296"/>
        <dbReference type="EC" id="2.5.1.3"/>
    </reaction>
</comment>
<evidence type="ECO:0000256" key="10">
    <source>
        <dbReference type="RuleBase" id="RU003826"/>
    </source>
</evidence>
<dbReference type="AlphaFoldDB" id="A0A1H7QZB6"/>
<dbReference type="RefSeq" id="WP_091834974.1">
    <property type="nucleotide sequence ID" value="NZ_FOAN01000004.1"/>
</dbReference>
<dbReference type="InterPro" id="IPR036206">
    <property type="entry name" value="ThiamineP_synth_sf"/>
</dbReference>
<dbReference type="CDD" id="cd00564">
    <property type="entry name" value="TMP_TenI"/>
    <property type="match status" value="1"/>
</dbReference>
<feature type="domain" description="Thiamine phosphate synthase/TenI" evidence="12">
    <location>
        <begin position="7"/>
        <end position="193"/>
    </location>
</feature>
<evidence type="ECO:0000256" key="4">
    <source>
        <dbReference type="ARBA" id="ARBA00022842"/>
    </source>
</evidence>
<dbReference type="GO" id="GO:0009229">
    <property type="term" value="P:thiamine diphosphate biosynthetic process"/>
    <property type="evidence" value="ECO:0007669"/>
    <property type="project" value="UniProtKB-UniRule"/>
</dbReference>
<comment type="catalytic activity">
    <reaction evidence="8 9 10">
        <text>2-[(2R,5Z)-2-carboxy-4-methylthiazol-5(2H)-ylidene]ethyl phosphate + 4-amino-2-methyl-5-(diphosphooxymethyl)pyrimidine + 2 H(+) = thiamine phosphate + CO2 + diphosphate</text>
        <dbReference type="Rhea" id="RHEA:47844"/>
        <dbReference type="ChEBI" id="CHEBI:15378"/>
        <dbReference type="ChEBI" id="CHEBI:16526"/>
        <dbReference type="ChEBI" id="CHEBI:33019"/>
        <dbReference type="ChEBI" id="CHEBI:37575"/>
        <dbReference type="ChEBI" id="CHEBI:57841"/>
        <dbReference type="ChEBI" id="CHEBI:62899"/>
        <dbReference type="EC" id="2.5.1.3"/>
    </reaction>
</comment>
<sequence length="222" mass="22549">MSVDITLYGIVDPQIAKGRSMADMARAAVEGGATLIQLRAKTETTREMVREARAIRSALHGTNVPLLINDRVDVALASGADGVHLGADDMKLVDARRLLGPRAIIGATLKHESELPELASAKIDYACIGGVFATTHKDNAGAALGVDGLKALRQAAARVLGALPVGAIAGITAANAGSVIAAGADGVAVIGALFAGDDVREAARDLRLAIETALSERGAASA</sequence>
<evidence type="ECO:0000313" key="14">
    <source>
        <dbReference type="Proteomes" id="UP000199664"/>
    </source>
</evidence>
<gene>
    <name evidence="9" type="primary">thiE</name>
    <name evidence="13" type="ORF">SAMN04515666_104186</name>
</gene>
<dbReference type="UniPathway" id="UPA00060">
    <property type="reaction ID" value="UER00141"/>
</dbReference>
<keyword evidence="14" id="KW-1185">Reference proteome</keyword>
<dbReference type="InterPro" id="IPR034291">
    <property type="entry name" value="TMP_synthase"/>
</dbReference>
<dbReference type="STRING" id="1036779.SAMN04515666_104186"/>
<feature type="binding site" evidence="9">
    <location>
        <position position="170"/>
    </location>
    <ligand>
        <name>2-[(2R,5Z)-2-carboxy-4-methylthiazol-5(2H)-ylidene]ethyl phosphate</name>
        <dbReference type="ChEBI" id="CHEBI:62899"/>
    </ligand>
</feature>
<evidence type="ECO:0000256" key="11">
    <source>
        <dbReference type="RuleBase" id="RU004253"/>
    </source>
</evidence>
<dbReference type="PANTHER" id="PTHR20857">
    <property type="entry name" value="THIAMINE-PHOSPHATE PYROPHOSPHORYLASE"/>
    <property type="match status" value="1"/>
</dbReference>
<feature type="binding site" evidence="9">
    <location>
        <position position="69"/>
    </location>
    <ligand>
        <name>4-amino-2-methyl-5-(diphosphooxymethyl)pyrimidine</name>
        <dbReference type="ChEBI" id="CHEBI:57841"/>
    </ligand>
</feature>
<evidence type="ECO:0000256" key="7">
    <source>
        <dbReference type="ARBA" id="ARBA00047851"/>
    </source>
</evidence>
<accession>A0A1H7QZB6</accession>
<keyword evidence="4 9" id="KW-0460">Magnesium</keyword>
<keyword evidence="3 9" id="KW-0479">Metal-binding</keyword>
<evidence type="ECO:0000256" key="1">
    <source>
        <dbReference type="ARBA" id="ARBA00005165"/>
    </source>
</evidence>
<organism evidence="13 14">
    <name type="scientific">Bosea lupini</name>
    <dbReference type="NCBI Taxonomy" id="1036779"/>
    <lineage>
        <taxon>Bacteria</taxon>
        <taxon>Pseudomonadati</taxon>
        <taxon>Pseudomonadota</taxon>
        <taxon>Alphaproteobacteria</taxon>
        <taxon>Hyphomicrobiales</taxon>
        <taxon>Boseaceae</taxon>
        <taxon>Bosea</taxon>
    </lineage>
</organism>
<evidence type="ECO:0000256" key="8">
    <source>
        <dbReference type="ARBA" id="ARBA00047883"/>
    </source>
</evidence>
<dbReference type="GO" id="GO:0004789">
    <property type="term" value="F:thiamine-phosphate diphosphorylase activity"/>
    <property type="evidence" value="ECO:0007669"/>
    <property type="project" value="UniProtKB-UniRule"/>
</dbReference>
<dbReference type="GO" id="GO:0009228">
    <property type="term" value="P:thiamine biosynthetic process"/>
    <property type="evidence" value="ECO:0007669"/>
    <property type="project" value="UniProtKB-KW"/>
</dbReference>
<comment type="cofactor">
    <cofactor evidence="9">
        <name>Mg(2+)</name>
        <dbReference type="ChEBI" id="CHEBI:18420"/>
    </cofactor>
    <text evidence="9">Binds 1 Mg(2+) ion per subunit.</text>
</comment>
<comment type="similarity">
    <text evidence="9 10">Belongs to the thiamine-phosphate synthase family.</text>
</comment>
<comment type="catalytic activity">
    <reaction evidence="7 9 10">
        <text>2-(2-carboxy-4-methylthiazol-5-yl)ethyl phosphate + 4-amino-2-methyl-5-(diphosphooxymethyl)pyrimidine + 2 H(+) = thiamine phosphate + CO2 + diphosphate</text>
        <dbReference type="Rhea" id="RHEA:47848"/>
        <dbReference type="ChEBI" id="CHEBI:15378"/>
        <dbReference type="ChEBI" id="CHEBI:16526"/>
        <dbReference type="ChEBI" id="CHEBI:33019"/>
        <dbReference type="ChEBI" id="CHEBI:37575"/>
        <dbReference type="ChEBI" id="CHEBI:57841"/>
        <dbReference type="ChEBI" id="CHEBI:62890"/>
        <dbReference type="EC" id="2.5.1.3"/>
    </reaction>
</comment>
<reference evidence="14" key="1">
    <citation type="submission" date="2016-10" db="EMBL/GenBank/DDBJ databases">
        <authorList>
            <person name="Varghese N."/>
            <person name="Submissions S."/>
        </authorList>
    </citation>
    <scope>NUCLEOTIDE SEQUENCE [LARGE SCALE GENOMIC DNA]</scope>
    <source>
        <strain evidence="14">LMG 26383,CCUG 61248,R- 45681</strain>
    </source>
</reference>
<dbReference type="InterPro" id="IPR013785">
    <property type="entry name" value="Aldolase_TIM"/>
</dbReference>
<dbReference type="Gene3D" id="3.20.20.70">
    <property type="entry name" value="Aldolase class I"/>
    <property type="match status" value="1"/>
</dbReference>
<keyword evidence="2 9" id="KW-0808">Transferase</keyword>
<evidence type="ECO:0000256" key="2">
    <source>
        <dbReference type="ARBA" id="ARBA00022679"/>
    </source>
</evidence>
<keyword evidence="5 9" id="KW-0784">Thiamine biosynthesis</keyword>
<dbReference type="OrthoDB" id="9810880at2"/>
<evidence type="ECO:0000256" key="3">
    <source>
        <dbReference type="ARBA" id="ARBA00022723"/>
    </source>
</evidence>